<dbReference type="Proteomes" id="UP000002051">
    <property type="component" value="Chromosome 6"/>
</dbReference>
<accession>A0A072U8K9</accession>
<evidence type="ECO:0000313" key="1">
    <source>
        <dbReference type="EMBL" id="KEH25423.1"/>
    </source>
</evidence>
<name>A0A072U8K9_MEDTR</name>
<dbReference type="HOGENOM" id="CLU_2674847_0_0_1"/>
<evidence type="ECO:0000313" key="3">
    <source>
        <dbReference type="Proteomes" id="UP000002051"/>
    </source>
</evidence>
<keyword evidence="3" id="KW-1185">Reference proteome</keyword>
<dbReference type="EnsemblPlants" id="KEH25423">
    <property type="protein sequence ID" value="KEH25423"/>
    <property type="gene ID" value="MTR_6g022680"/>
</dbReference>
<reference evidence="1 3" key="1">
    <citation type="journal article" date="2011" name="Nature">
        <title>The Medicago genome provides insight into the evolution of rhizobial symbioses.</title>
        <authorList>
            <person name="Young N.D."/>
            <person name="Debelle F."/>
            <person name="Oldroyd G.E."/>
            <person name="Geurts R."/>
            <person name="Cannon S.B."/>
            <person name="Udvardi M.K."/>
            <person name="Benedito V.A."/>
            <person name="Mayer K.F."/>
            <person name="Gouzy J."/>
            <person name="Schoof H."/>
            <person name="Van de Peer Y."/>
            <person name="Proost S."/>
            <person name="Cook D.R."/>
            <person name="Meyers B.C."/>
            <person name="Spannagl M."/>
            <person name="Cheung F."/>
            <person name="De Mita S."/>
            <person name="Krishnakumar V."/>
            <person name="Gundlach H."/>
            <person name="Zhou S."/>
            <person name="Mudge J."/>
            <person name="Bharti A.K."/>
            <person name="Murray J.D."/>
            <person name="Naoumkina M.A."/>
            <person name="Rosen B."/>
            <person name="Silverstein K.A."/>
            <person name="Tang H."/>
            <person name="Rombauts S."/>
            <person name="Zhao P.X."/>
            <person name="Zhou P."/>
            <person name="Barbe V."/>
            <person name="Bardou P."/>
            <person name="Bechner M."/>
            <person name="Bellec A."/>
            <person name="Berger A."/>
            <person name="Berges H."/>
            <person name="Bidwell S."/>
            <person name="Bisseling T."/>
            <person name="Choisne N."/>
            <person name="Couloux A."/>
            <person name="Denny R."/>
            <person name="Deshpande S."/>
            <person name="Dai X."/>
            <person name="Doyle J.J."/>
            <person name="Dudez A.M."/>
            <person name="Farmer A.D."/>
            <person name="Fouteau S."/>
            <person name="Franken C."/>
            <person name="Gibelin C."/>
            <person name="Gish J."/>
            <person name="Goldstein S."/>
            <person name="Gonzalez A.J."/>
            <person name="Green P.J."/>
            <person name="Hallab A."/>
            <person name="Hartog M."/>
            <person name="Hua A."/>
            <person name="Humphray S.J."/>
            <person name="Jeong D.H."/>
            <person name="Jing Y."/>
            <person name="Jocker A."/>
            <person name="Kenton S.M."/>
            <person name="Kim D.J."/>
            <person name="Klee K."/>
            <person name="Lai H."/>
            <person name="Lang C."/>
            <person name="Lin S."/>
            <person name="Macmil S.L."/>
            <person name="Magdelenat G."/>
            <person name="Matthews L."/>
            <person name="McCorrison J."/>
            <person name="Monaghan E.L."/>
            <person name="Mun J.H."/>
            <person name="Najar F.Z."/>
            <person name="Nicholson C."/>
            <person name="Noirot C."/>
            <person name="O'Bleness M."/>
            <person name="Paule C.R."/>
            <person name="Poulain J."/>
            <person name="Prion F."/>
            <person name="Qin B."/>
            <person name="Qu C."/>
            <person name="Retzel E.F."/>
            <person name="Riddle C."/>
            <person name="Sallet E."/>
            <person name="Samain S."/>
            <person name="Samson N."/>
            <person name="Sanders I."/>
            <person name="Saurat O."/>
            <person name="Scarpelli C."/>
            <person name="Schiex T."/>
            <person name="Segurens B."/>
            <person name="Severin A.J."/>
            <person name="Sherrier D.J."/>
            <person name="Shi R."/>
            <person name="Sims S."/>
            <person name="Singer S.R."/>
            <person name="Sinharoy S."/>
            <person name="Sterck L."/>
            <person name="Viollet A."/>
            <person name="Wang B.B."/>
            <person name="Wang K."/>
            <person name="Wang M."/>
            <person name="Wang X."/>
            <person name="Warfsmann J."/>
            <person name="Weissenbach J."/>
            <person name="White D.D."/>
            <person name="White J.D."/>
            <person name="Wiley G.B."/>
            <person name="Wincker P."/>
            <person name="Xing Y."/>
            <person name="Yang L."/>
            <person name="Yao Z."/>
            <person name="Ying F."/>
            <person name="Zhai J."/>
            <person name="Zhou L."/>
            <person name="Zuber A."/>
            <person name="Denarie J."/>
            <person name="Dixon R.A."/>
            <person name="May G.D."/>
            <person name="Schwartz D.C."/>
            <person name="Rogers J."/>
            <person name="Quetier F."/>
            <person name="Town C.D."/>
            <person name="Roe B.A."/>
        </authorList>
    </citation>
    <scope>NUCLEOTIDE SEQUENCE [LARGE SCALE GENOMIC DNA]</scope>
    <source>
        <strain evidence="1">A17</strain>
        <strain evidence="2 3">cv. Jemalong A17</strain>
    </source>
</reference>
<proteinExistence type="predicted"/>
<dbReference type="EMBL" id="CM001222">
    <property type="protein sequence ID" value="KEH25423.1"/>
    <property type="molecule type" value="Genomic_DNA"/>
</dbReference>
<gene>
    <name evidence="1" type="ordered locus">MTR_6g022680</name>
</gene>
<reference evidence="2" key="3">
    <citation type="submission" date="2015-04" db="UniProtKB">
        <authorList>
            <consortium name="EnsemblPlants"/>
        </authorList>
    </citation>
    <scope>IDENTIFICATION</scope>
    <source>
        <strain evidence="2">cv. Jemalong A17</strain>
    </source>
</reference>
<organism evidence="1 3">
    <name type="scientific">Medicago truncatula</name>
    <name type="common">Barrel medic</name>
    <name type="synonym">Medicago tribuloides</name>
    <dbReference type="NCBI Taxonomy" id="3880"/>
    <lineage>
        <taxon>Eukaryota</taxon>
        <taxon>Viridiplantae</taxon>
        <taxon>Streptophyta</taxon>
        <taxon>Embryophyta</taxon>
        <taxon>Tracheophyta</taxon>
        <taxon>Spermatophyta</taxon>
        <taxon>Magnoliopsida</taxon>
        <taxon>eudicotyledons</taxon>
        <taxon>Gunneridae</taxon>
        <taxon>Pentapetalae</taxon>
        <taxon>rosids</taxon>
        <taxon>fabids</taxon>
        <taxon>Fabales</taxon>
        <taxon>Fabaceae</taxon>
        <taxon>Papilionoideae</taxon>
        <taxon>50 kb inversion clade</taxon>
        <taxon>NPAAA clade</taxon>
        <taxon>Hologalegina</taxon>
        <taxon>IRL clade</taxon>
        <taxon>Trifolieae</taxon>
        <taxon>Medicago</taxon>
    </lineage>
</organism>
<dbReference type="AlphaFoldDB" id="A0A072U8K9"/>
<evidence type="ECO:0000313" key="2">
    <source>
        <dbReference type="EnsemblPlants" id="KEH25423"/>
    </source>
</evidence>
<protein>
    <submittedName>
        <fullName evidence="1 2">Uncharacterized protein</fullName>
    </submittedName>
</protein>
<reference evidence="1 3" key="2">
    <citation type="journal article" date="2014" name="BMC Genomics">
        <title>An improved genome release (version Mt4.0) for the model legume Medicago truncatula.</title>
        <authorList>
            <person name="Tang H."/>
            <person name="Krishnakumar V."/>
            <person name="Bidwell S."/>
            <person name="Rosen B."/>
            <person name="Chan A."/>
            <person name="Zhou S."/>
            <person name="Gentzbittel L."/>
            <person name="Childs K.L."/>
            <person name="Yandell M."/>
            <person name="Gundlach H."/>
            <person name="Mayer K.F."/>
            <person name="Schwartz D.C."/>
            <person name="Town C.D."/>
        </authorList>
    </citation>
    <scope>GENOME REANNOTATION</scope>
    <source>
        <strain evidence="1">A17</strain>
        <strain evidence="2 3">cv. Jemalong A17</strain>
    </source>
</reference>
<sequence>MSKIMDWNVAIRMELFVDNKSTIDSAKHHVSHGRSKHIEKKLKLETKNGRHSPFFASELSQLQTLHNQELHSHEH</sequence>